<accession>A0A0F9F061</accession>
<dbReference type="EMBL" id="LAZR01023082">
    <property type="protein sequence ID" value="KKL79719.1"/>
    <property type="molecule type" value="Genomic_DNA"/>
</dbReference>
<name>A0A0F9F061_9ZZZZ</name>
<comment type="caution">
    <text evidence="1">The sequence shown here is derived from an EMBL/GenBank/DDBJ whole genome shotgun (WGS) entry which is preliminary data.</text>
</comment>
<gene>
    <name evidence="1" type="ORF">LCGC14_2011960</name>
</gene>
<feature type="non-terminal residue" evidence="1">
    <location>
        <position position="49"/>
    </location>
</feature>
<organism evidence="1">
    <name type="scientific">marine sediment metagenome</name>
    <dbReference type="NCBI Taxonomy" id="412755"/>
    <lineage>
        <taxon>unclassified sequences</taxon>
        <taxon>metagenomes</taxon>
        <taxon>ecological metagenomes</taxon>
    </lineage>
</organism>
<reference evidence="1" key="1">
    <citation type="journal article" date="2015" name="Nature">
        <title>Complex archaea that bridge the gap between prokaryotes and eukaryotes.</title>
        <authorList>
            <person name="Spang A."/>
            <person name="Saw J.H."/>
            <person name="Jorgensen S.L."/>
            <person name="Zaremba-Niedzwiedzka K."/>
            <person name="Martijn J."/>
            <person name="Lind A.E."/>
            <person name="van Eijk R."/>
            <person name="Schleper C."/>
            <person name="Guy L."/>
            <person name="Ettema T.J."/>
        </authorList>
    </citation>
    <scope>NUCLEOTIDE SEQUENCE</scope>
</reference>
<proteinExistence type="predicted"/>
<dbReference type="AlphaFoldDB" id="A0A0F9F061"/>
<protein>
    <submittedName>
        <fullName evidence="1">Uncharacterized protein</fullName>
    </submittedName>
</protein>
<sequence>MVLLVDVALGDLHPLRRRLFRPPGHDSRLPTVVPGLEMTATGHLVTHLG</sequence>
<evidence type="ECO:0000313" key="1">
    <source>
        <dbReference type="EMBL" id="KKL79719.1"/>
    </source>
</evidence>